<organism evidence="2 3">
    <name type="scientific">Elysia crispata</name>
    <name type="common">lettuce slug</name>
    <dbReference type="NCBI Taxonomy" id="231223"/>
    <lineage>
        <taxon>Eukaryota</taxon>
        <taxon>Metazoa</taxon>
        <taxon>Spiralia</taxon>
        <taxon>Lophotrochozoa</taxon>
        <taxon>Mollusca</taxon>
        <taxon>Gastropoda</taxon>
        <taxon>Heterobranchia</taxon>
        <taxon>Euthyneura</taxon>
        <taxon>Panpulmonata</taxon>
        <taxon>Sacoglossa</taxon>
        <taxon>Placobranchoidea</taxon>
        <taxon>Plakobranchidae</taxon>
        <taxon>Elysia</taxon>
    </lineage>
</organism>
<evidence type="ECO:0000313" key="3">
    <source>
        <dbReference type="Proteomes" id="UP001283361"/>
    </source>
</evidence>
<protein>
    <submittedName>
        <fullName evidence="2">Uncharacterized protein</fullName>
    </submittedName>
</protein>
<gene>
    <name evidence="2" type="ORF">RRG08_009414</name>
</gene>
<name>A0AAE0Y8I3_9GAST</name>
<evidence type="ECO:0000313" key="2">
    <source>
        <dbReference type="EMBL" id="KAK3736935.1"/>
    </source>
</evidence>
<accession>A0AAE0Y8I3</accession>
<dbReference type="Proteomes" id="UP001283361">
    <property type="component" value="Unassembled WGS sequence"/>
</dbReference>
<keyword evidence="3" id="KW-1185">Reference proteome</keyword>
<feature type="compositionally biased region" description="Polar residues" evidence="1">
    <location>
        <begin position="124"/>
        <end position="145"/>
    </location>
</feature>
<comment type="caution">
    <text evidence="2">The sequence shown here is derived from an EMBL/GenBank/DDBJ whole genome shotgun (WGS) entry which is preliminary data.</text>
</comment>
<dbReference type="EMBL" id="JAWDGP010006680">
    <property type="protein sequence ID" value="KAK3736935.1"/>
    <property type="molecule type" value="Genomic_DNA"/>
</dbReference>
<evidence type="ECO:0000256" key="1">
    <source>
        <dbReference type="SAM" id="MobiDB-lite"/>
    </source>
</evidence>
<proteinExistence type="predicted"/>
<reference evidence="2" key="1">
    <citation type="journal article" date="2023" name="G3 (Bethesda)">
        <title>A reference genome for the long-term kleptoplast-retaining sea slug Elysia crispata morphotype clarki.</title>
        <authorList>
            <person name="Eastman K.E."/>
            <person name="Pendleton A.L."/>
            <person name="Shaikh M.A."/>
            <person name="Suttiyut T."/>
            <person name="Ogas R."/>
            <person name="Tomko P."/>
            <person name="Gavelis G."/>
            <person name="Widhalm J.R."/>
            <person name="Wisecaver J.H."/>
        </authorList>
    </citation>
    <scope>NUCLEOTIDE SEQUENCE</scope>
    <source>
        <strain evidence="2">ECLA1</strain>
    </source>
</reference>
<feature type="region of interest" description="Disordered" evidence="1">
    <location>
        <begin position="119"/>
        <end position="153"/>
    </location>
</feature>
<sequence length="153" mass="17395">MTTLQAHWVHITRADKITVISAILTWDHMNITVRKEEVNIYYCLSWRLVPKYNTASKWNEIQRKKDKTGQDGCPGGPLTGSSMTTQYRMGIESLENYYSCVVEKRSLRVWVGCTASKRLKARQPQEQPPTSSEDQNPDGTLSALESSGLREKS</sequence>
<dbReference type="AlphaFoldDB" id="A0AAE0Y8I3"/>